<proteinExistence type="predicted"/>
<dbReference type="AlphaFoldDB" id="A0A398B5Z8"/>
<gene>
    <name evidence="9" type="ORF">D1953_11845</name>
</gene>
<dbReference type="InterPro" id="IPR013655">
    <property type="entry name" value="PAS_fold_3"/>
</dbReference>
<dbReference type="Proteomes" id="UP000266016">
    <property type="component" value="Unassembled WGS sequence"/>
</dbReference>
<keyword evidence="10" id="KW-1185">Reference proteome</keyword>
<dbReference type="SUPFAM" id="SSF55874">
    <property type="entry name" value="ATPase domain of HSP90 chaperone/DNA topoisomerase II/histidine kinase"/>
    <property type="match status" value="1"/>
</dbReference>
<dbReference type="Gene3D" id="3.30.450.20">
    <property type="entry name" value="PAS domain"/>
    <property type="match status" value="1"/>
</dbReference>
<dbReference type="PANTHER" id="PTHR24421:SF60">
    <property type="entry name" value="SENSOR HISTIDINE KINASE COMP"/>
    <property type="match status" value="1"/>
</dbReference>
<evidence type="ECO:0000256" key="6">
    <source>
        <dbReference type="SAM" id="Coils"/>
    </source>
</evidence>
<evidence type="ECO:0000313" key="10">
    <source>
        <dbReference type="Proteomes" id="UP000266016"/>
    </source>
</evidence>
<dbReference type="EMBL" id="QWVS01000019">
    <property type="protein sequence ID" value="RID85282.1"/>
    <property type="molecule type" value="Genomic_DNA"/>
</dbReference>
<evidence type="ECO:0000256" key="4">
    <source>
        <dbReference type="ARBA" id="ARBA00022777"/>
    </source>
</evidence>
<evidence type="ECO:0000256" key="3">
    <source>
        <dbReference type="ARBA" id="ARBA00022679"/>
    </source>
</evidence>
<keyword evidence="6" id="KW-0175">Coiled coil</keyword>
<name>A0A398B5Z8_9BACI</name>
<reference evidence="9 10" key="1">
    <citation type="submission" date="2018-08" db="EMBL/GenBank/DDBJ databases">
        <title>Bacillus jemisoniae sp. nov., Bacillus chryseoplanitiae sp. nov., Bacillus resnikiae sp. nov., and Bacillus frankliniae sp. nov., isolated from Viking spacecraft and associated surfaces.</title>
        <authorList>
            <person name="Seuylemezian A."/>
            <person name="Vaishampayan P."/>
        </authorList>
    </citation>
    <scope>NUCLEOTIDE SEQUENCE [LARGE SCALE GENOMIC DNA]</scope>
    <source>
        <strain evidence="9 10">MA001</strain>
    </source>
</reference>
<dbReference type="SUPFAM" id="SSF55785">
    <property type="entry name" value="PYP-like sensor domain (PAS domain)"/>
    <property type="match status" value="1"/>
</dbReference>
<evidence type="ECO:0000256" key="2">
    <source>
        <dbReference type="ARBA" id="ARBA00012438"/>
    </source>
</evidence>
<accession>A0A398B5Z8</accession>
<protein>
    <recommendedName>
        <fullName evidence="2">histidine kinase</fullName>
        <ecNumber evidence="2">2.7.13.3</ecNumber>
    </recommendedName>
</protein>
<dbReference type="GO" id="GO:0016020">
    <property type="term" value="C:membrane"/>
    <property type="evidence" value="ECO:0007669"/>
    <property type="project" value="InterPro"/>
</dbReference>
<evidence type="ECO:0000259" key="7">
    <source>
        <dbReference type="PROSITE" id="PS50112"/>
    </source>
</evidence>
<dbReference type="InterPro" id="IPR036890">
    <property type="entry name" value="HATPase_C_sf"/>
</dbReference>
<dbReference type="InterPro" id="IPR011712">
    <property type="entry name" value="Sig_transdc_His_kin_sub3_dim/P"/>
</dbReference>
<keyword evidence="3" id="KW-0808">Transferase</keyword>
<evidence type="ECO:0000256" key="1">
    <source>
        <dbReference type="ARBA" id="ARBA00000085"/>
    </source>
</evidence>
<dbReference type="InterPro" id="IPR050482">
    <property type="entry name" value="Sensor_HK_TwoCompSys"/>
</dbReference>
<feature type="domain" description="PAS" evidence="7">
    <location>
        <begin position="4"/>
        <end position="74"/>
    </location>
</feature>
<dbReference type="GO" id="GO:0000155">
    <property type="term" value="F:phosphorelay sensor kinase activity"/>
    <property type="evidence" value="ECO:0007669"/>
    <property type="project" value="InterPro"/>
</dbReference>
<dbReference type="CDD" id="cd16917">
    <property type="entry name" value="HATPase_UhpB-NarQ-NarX-like"/>
    <property type="match status" value="1"/>
</dbReference>
<dbReference type="Pfam" id="PF08447">
    <property type="entry name" value="PAS_3"/>
    <property type="match status" value="1"/>
</dbReference>
<feature type="coiled-coil region" evidence="6">
    <location>
        <begin position="118"/>
        <end position="145"/>
    </location>
</feature>
<sequence>MKDNEQYFQTVLNHTSDLLLIVDRNRHIIYATPNLYDFTSYRLEDLKGVDAFVAVHQEDKEFMMHRHKHLLDSKKSNSTEYRYVKKDGEVRYFECKTTPLPDTENYLQVVSVRDNTERKQMEMELEHHKKRHEVLQNSLKNYSHDLTSVMKLADLEARMIEELVTILPGSNPMIVKAFPEKITKDGTELSDGKMVSASNRIFIKIGEREQRPYILSIQASAIHEAMESIWLETLAHYSMMVFENLNMIESLMHQLETASQRKETPQWVLRMMFNLQEQQRLTLSSDLHDTVLQDQIDLYRRLESLLHSYEIEKEAKTKLIDIEQGLLDIIHEIRVTCNNLRPPLLRELGLASSLENLFEHIQITSTYRISFNSEDLSGIVLSEEQTIGIYRIVQEFLHYAEEDSKATQVTFELYYEKDLLLMQYRDDGIGESATSDHIRLTSITQRAQSLGGKMEITSNEDSGLIATLEFPIHLERSFV</sequence>
<dbReference type="RefSeq" id="WP_119117404.1">
    <property type="nucleotide sequence ID" value="NZ_QWVS01000019.1"/>
</dbReference>
<dbReference type="PROSITE" id="PS50112">
    <property type="entry name" value="PAS"/>
    <property type="match status" value="1"/>
</dbReference>
<comment type="catalytic activity">
    <reaction evidence="1">
        <text>ATP + protein L-histidine = ADP + protein N-phospho-L-histidine.</text>
        <dbReference type="EC" id="2.7.13.3"/>
    </reaction>
</comment>
<dbReference type="GO" id="GO:0046983">
    <property type="term" value="F:protein dimerization activity"/>
    <property type="evidence" value="ECO:0007669"/>
    <property type="project" value="InterPro"/>
</dbReference>
<evidence type="ECO:0000313" key="9">
    <source>
        <dbReference type="EMBL" id="RID85282.1"/>
    </source>
</evidence>
<dbReference type="Pfam" id="PF07730">
    <property type="entry name" value="HisKA_3"/>
    <property type="match status" value="1"/>
</dbReference>
<keyword evidence="5" id="KW-0902">Two-component regulatory system</keyword>
<organism evidence="9 10">
    <name type="scientific">Peribacillus asahii</name>
    <dbReference type="NCBI Taxonomy" id="228899"/>
    <lineage>
        <taxon>Bacteria</taxon>
        <taxon>Bacillati</taxon>
        <taxon>Bacillota</taxon>
        <taxon>Bacilli</taxon>
        <taxon>Bacillales</taxon>
        <taxon>Bacillaceae</taxon>
        <taxon>Peribacillus</taxon>
    </lineage>
</organism>
<dbReference type="EC" id="2.7.13.3" evidence="2"/>
<dbReference type="CDD" id="cd00130">
    <property type="entry name" value="PAS"/>
    <property type="match status" value="1"/>
</dbReference>
<dbReference type="InterPro" id="IPR035965">
    <property type="entry name" value="PAS-like_dom_sf"/>
</dbReference>
<feature type="domain" description="PAC" evidence="8">
    <location>
        <begin position="77"/>
        <end position="127"/>
    </location>
</feature>
<evidence type="ECO:0000259" key="8">
    <source>
        <dbReference type="PROSITE" id="PS50113"/>
    </source>
</evidence>
<dbReference type="Gene3D" id="3.30.565.10">
    <property type="entry name" value="Histidine kinase-like ATPase, C-terminal domain"/>
    <property type="match status" value="1"/>
</dbReference>
<evidence type="ECO:0000256" key="5">
    <source>
        <dbReference type="ARBA" id="ARBA00023012"/>
    </source>
</evidence>
<comment type="caution">
    <text evidence="9">The sequence shown here is derived from an EMBL/GenBank/DDBJ whole genome shotgun (WGS) entry which is preliminary data.</text>
</comment>
<dbReference type="InterPro" id="IPR000700">
    <property type="entry name" value="PAS-assoc_C"/>
</dbReference>
<dbReference type="PANTHER" id="PTHR24421">
    <property type="entry name" value="NITRATE/NITRITE SENSOR PROTEIN NARX-RELATED"/>
    <property type="match status" value="1"/>
</dbReference>
<dbReference type="InterPro" id="IPR000014">
    <property type="entry name" value="PAS"/>
</dbReference>
<dbReference type="SMART" id="SM00091">
    <property type="entry name" value="PAS"/>
    <property type="match status" value="1"/>
</dbReference>
<dbReference type="NCBIfam" id="TIGR00229">
    <property type="entry name" value="sensory_box"/>
    <property type="match status" value="1"/>
</dbReference>
<keyword evidence="4" id="KW-0418">Kinase</keyword>
<dbReference type="PROSITE" id="PS50113">
    <property type="entry name" value="PAC"/>
    <property type="match status" value="1"/>
</dbReference>